<protein>
    <submittedName>
        <fullName evidence="1">Nucleotidyl transferase of uncharacterized function (DUF1814)</fullName>
    </submittedName>
</protein>
<reference evidence="2" key="1">
    <citation type="submission" date="2015-03" db="EMBL/GenBank/DDBJ databases">
        <authorList>
            <consortium name="Pathogen Informatics"/>
            <person name="Murphy D."/>
        </authorList>
    </citation>
    <scope>NUCLEOTIDE SEQUENCE [LARGE SCALE GENOMIC DNA]</scope>
    <source>
        <strain evidence="2">IP6945</strain>
    </source>
</reference>
<accession>A0A0T9R109</accession>
<dbReference type="Gene3D" id="3.10.450.620">
    <property type="entry name" value="JHP933, nucleotidyltransferase-like core domain"/>
    <property type="match status" value="1"/>
</dbReference>
<evidence type="ECO:0000313" key="2">
    <source>
        <dbReference type="Proteomes" id="UP000041882"/>
    </source>
</evidence>
<dbReference type="EMBL" id="CQAW01000029">
    <property type="protein sequence ID" value="CNI36947.1"/>
    <property type="molecule type" value="Genomic_DNA"/>
</dbReference>
<sequence length="249" mass="28796">MFTATVSSWLHRKTYLVKEYKIKHHQIIRSVLNNFNTDFFCANSIYFGGGTRIALEIDEYRESIDVDFLCPNKASYRAVREQVTSNSLGLLVKKEFNYIREIAFDRYGVRTFINENNAKIKLEIVSFDNYELVADTRKLFPVPFIDRTTCFYTKLLANSDRCLHGQCKDIFDILAMYDAWGGIPEESIKKADEHYGPCVLINLIRSLEHLMKDKAEYFKIAAAMSIEPEFANNIINSVAPKLLSSLQER</sequence>
<evidence type="ECO:0000313" key="1">
    <source>
        <dbReference type="EMBL" id="CNI36947.1"/>
    </source>
</evidence>
<dbReference type="InterPro" id="IPR014942">
    <property type="entry name" value="AbiEii"/>
</dbReference>
<dbReference type="GO" id="GO:0016740">
    <property type="term" value="F:transferase activity"/>
    <property type="evidence" value="ECO:0007669"/>
    <property type="project" value="UniProtKB-KW"/>
</dbReference>
<name>A0A0T9R109_9GAMM</name>
<gene>
    <name evidence="1" type="ORF">ERS008472_03962</name>
</gene>
<dbReference type="Pfam" id="PF08843">
    <property type="entry name" value="AbiEii"/>
    <property type="match status" value="1"/>
</dbReference>
<organism evidence="1 2">
    <name type="scientific">Yersinia thracica</name>
    <dbReference type="NCBI Taxonomy" id="2890319"/>
    <lineage>
        <taxon>Bacteria</taxon>
        <taxon>Pseudomonadati</taxon>
        <taxon>Pseudomonadota</taxon>
        <taxon>Gammaproteobacteria</taxon>
        <taxon>Enterobacterales</taxon>
        <taxon>Yersiniaceae</taxon>
        <taxon>Yersinia</taxon>
    </lineage>
</organism>
<dbReference type="AlphaFoldDB" id="A0A0T9R109"/>
<dbReference type="Proteomes" id="UP000041882">
    <property type="component" value="Unassembled WGS sequence"/>
</dbReference>
<keyword evidence="1" id="KW-0808">Transferase</keyword>
<keyword evidence="2" id="KW-1185">Reference proteome</keyword>
<proteinExistence type="predicted"/>